<dbReference type="AlphaFoldDB" id="K2P7H2"/>
<dbReference type="GO" id="GO:0008410">
    <property type="term" value="F:CoA-transferase activity"/>
    <property type="evidence" value="ECO:0007669"/>
    <property type="project" value="InterPro"/>
</dbReference>
<evidence type="ECO:0000256" key="1">
    <source>
        <dbReference type="ARBA" id="ARBA00007047"/>
    </source>
</evidence>
<accession>K2P7H2</accession>
<dbReference type="STRING" id="721133.SAMN05216176_105210"/>
<dbReference type="PANTHER" id="PTHR13707:SF57">
    <property type="entry name" value="SUCCINYL-COA:3-KETOACID COENZYME A TRANSFERASE SUBUNIT B-RELATED"/>
    <property type="match status" value="1"/>
</dbReference>
<dbReference type="InterPro" id="IPR037171">
    <property type="entry name" value="NagB/RpiA_transferase-like"/>
</dbReference>
<dbReference type="InterPro" id="IPR004164">
    <property type="entry name" value="CoA_transf_AS"/>
</dbReference>
<dbReference type="Proteomes" id="UP000007374">
    <property type="component" value="Unassembled WGS sequence"/>
</dbReference>
<dbReference type="eggNOG" id="COG2057">
    <property type="taxonomic scope" value="Bacteria"/>
</dbReference>
<keyword evidence="4" id="KW-1185">Reference proteome</keyword>
<name>K2P7H2_9HYPH</name>
<evidence type="ECO:0000313" key="4">
    <source>
        <dbReference type="Proteomes" id="UP000007374"/>
    </source>
</evidence>
<comment type="similarity">
    <text evidence="1">Belongs to the 3-oxoacid CoA-transferase subunit B family.</text>
</comment>
<sequence>MATATTEWVPLSRHQIAARIAQDIPEGWYVNLGIGVPTLVADNVPKEREVVFHSENGILGIGPAPEKADLDPWLINAGKEYVTLLPGGSFFHHADSFAMIRGRHLDLCVLGAYEVSSRGDLANWARSDDDTAPAVGGAMDLAVGAQRVWVAMQHVTKSGEPRIVETCRYPLTARASVTRIYTDLAVLDVTPDGLQVREMVAGLSLEALQEKTAAPLRLAADR</sequence>
<dbReference type="EMBL" id="AMSI01000004">
    <property type="protein sequence ID" value="EKF43176.1"/>
    <property type="molecule type" value="Genomic_DNA"/>
</dbReference>
<dbReference type="InterPro" id="IPR012791">
    <property type="entry name" value="3-oxoacid_CoA-transf_B"/>
</dbReference>
<dbReference type="NCBIfam" id="TIGR02428">
    <property type="entry name" value="pcaJ_scoB_fam"/>
    <property type="match status" value="1"/>
</dbReference>
<keyword evidence="2 3" id="KW-0808">Transferase</keyword>
<dbReference type="PROSITE" id="PS01274">
    <property type="entry name" value="COA_TRANSF_2"/>
    <property type="match status" value="1"/>
</dbReference>
<dbReference type="InterPro" id="IPR004165">
    <property type="entry name" value="CoA_trans_fam_I"/>
</dbReference>
<dbReference type="Pfam" id="PF01144">
    <property type="entry name" value="CoA_trans"/>
    <property type="match status" value="1"/>
</dbReference>
<dbReference type="SMART" id="SM00882">
    <property type="entry name" value="CoA_trans"/>
    <property type="match status" value="1"/>
</dbReference>
<dbReference type="PATRIC" id="fig|1231190.3.peg.1586"/>
<dbReference type="SUPFAM" id="SSF100950">
    <property type="entry name" value="NagB/RpiA/CoA transferase-like"/>
    <property type="match status" value="1"/>
</dbReference>
<dbReference type="PANTHER" id="PTHR13707">
    <property type="entry name" value="KETOACID-COENZYME A TRANSFERASE"/>
    <property type="match status" value="1"/>
</dbReference>
<dbReference type="Gene3D" id="3.40.1080.10">
    <property type="entry name" value="Glutaconate Coenzyme A-transferase"/>
    <property type="match status" value="1"/>
</dbReference>
<gene>
    <name evidence="3" type="ORF">NA8A_07564</name>
</gene>
<comment type="caution">
    <text evidence="3">The sequence shown here is derived from an EMBL/GenBank/DDBJ whole genome shotgun (WGS) entry which is preliminary data.</text>
</comment>
<proteinExistence type="inferred from homology"/>
<organism evidence="3 4">
    <name type="scientific">Nitratireductor indicus C115</name>
    <dbReference type="NCBI Taxonomy" id="1231190"/>
    <lineage>
        <taxon>Bacteria</taxon>
        <taxon>Pseudomonadati</taxon>
        <taxon>Pseudomonadota</taxon>
        <taxon>Alphaproteobacteria</taxon>
        <taxon>Hyphomicrobiales</taxon>
        <taxon>Phyllobacteriaceae</taxon>
        <taxon>Nitratireductor</taxon>
    </lineage>
</organism>
<evidence type="ECO:0000256" key="2">
    <source>
        <dbReference type="ARBA" id="ARBA00022679"/>
    </source>
</evidence>
<evidence type="ECO:0000313" key="3">
    <source>
        <dbReference type="EMBL" id="EKF43176.1"/>
    </source>
</evidence>
<protein>
    <submittedName>
        <fullName evidence="3">3-oxoadipate CoA-transferase subunit B</fullName>
    </submittedName>
</protein>
<dbReference type="RefSeq" id="WP_009756330.1">
    <property type="nucleotide sequence ID" value="NZ_AMSI01000004.1"/>
</dbReference>
<dbReference type="OrthoDB" id="9778604at2"/>
<reference evidence="3 4" key="1">
    <citation type="journal article" date="2012" name="J. Bacteriol.">
        <title>Genome Sequence of Nitratireductor indicus Type Strain C115.</title>
        <authorList>
            <person name="Lai Q."/>
            <person name="Li G."/>
            <person name="Yu Z."/>
            <person name="Shao Z."/>
        </authorList>
    </citation>
    <scope>NUCLEOTIDE SEQUENCE [LARGE SCALE GENOMIC DNA]</scope>
    <source>
        <strain evidence="3 4">C115</strain>
    </source>
</reference>